<dbReference type="GO" id="GO:0006896">
    <property type="term" value="P:Golgi to vacuole transport"/>
    <property type="evidence" value="ECO:0007669"/>
    <property type="project" value="TreeGrafter"/>
</dbReference>
<evidence type="ECO:0000256" key="7">
    <source>
        <dbReference type="SAM" id="Phobius"/>
    </source>
</evidence>
<feature type="domain" description="VPS10" evidence="9">
    <location>
        <begin position="833"/>
        <end position="1494"/>
    </location>
</feature>
<gene>
    <name evidence="10" type="primary">SPOSA6832_04993</name>
</gene>
<dbReference type="Gene3D" id="2.10.70.80">
    <property type="match status" value="2"/>
</dbReference>
<dbReference type="PANTHER" id="PTHR12106:SF27">
    <property type="entry name" value="SORTILIN-RELATED RECEPTOR"/>
    <property type="match status" value="1"/>
</dbReference>
<dbReference type="SUPFAM" id="SSF110296">
    <property type="entry name" value="Oligoxyloglucan reducing end-specific cellobiohydrolase"/>
    <property type="match status" value="3"/>
</dbReference>
<feature type="signal peptide" evidence="8">
    <location>
        <begin position="1"/>
        <end position="37"/>
    </location>
</feature>
<feature type="non-terminal residue" evidence="10">
    <location>
        <position position="1"/>
    </location>
</feature>
<dbReference type="GO" id="GO:0006895">
    <property type="term" value="P:Golgi to endosome transport"/>
    <property type="evidence" value="ECO:0007669"/>
    <property type="project" value="TreeGrafter"/>
</dbReference>
<keyword evidence="6" id="KW-0325">Glycoprotein</keyword>
<evidence type="ECO:0000256" key="2">
    <source>
        <dbReference type="ARBA" id="ARBA00022692"/>
    </source>
</evidence>
<dbReference type="PANTHER" id="PTHR12106">
    <property type="entry name" value="SORTILIN RELATED"/>
    <property type="match status" value="1"/>
</dbReference>
<keyword evidence="4 7" id="KW-1133">Transmembrane helix</keyword>
<sequence length="1601" mass="178117">MRPPSPTRSPPRLSLASVVLTLLVALLAMSATPPVSAAPEGPKPDLTHTLFDNLPSRIMYFDDSPVRPPLVSAREDRSDRRASCWELGGRSSAYTEEGRVIEGLRFGGRQSGAARASAVRRRPLADHIIALRQVVLYHDQIGRNVLRSADEGRRWDHINGVPKGEALMLIEHPYDASIVRTFRRSPSPRAFLLTRMHATGLHPHLGDDALPYDEPRRDVAVLCHAPRAQPRQQHARIPCEAVGLDLTFYTKDAFATAPKPLLAYTTRCIFAHDKKEYAAFVPDELIYCAAFEPPSTSSASTSLSDAFSSLLGGPRTLKESRLYSSTDFFENDHTFVDLGIGKEARGVVGIGGVQKYLVAALKPSAGRETGGGSNSGSGEMVLYVTEDGETWSRAQFPHGHGLRENAYTIVESTPHSLLIDVNSSPSAAAGTLFTSNSNGTYFVRSLENTNRNKMGIVDFEKIVSVEGVAIVNTVMNVEAVEAGQAKELKTRITFDDGGHWSLIKAPATDNEGRKVKCDVDDIDSCSLHLHSVTQPHNYGRVFSSTAPGLVMGVGTIGRQLLPYDECDTFVSTDAGLSWRMVDDGAKKYEFGDQGSLLVMIEDEEPTDEIKYSWDFGKTWQEFDLGVKLRARLLTTVPDSTSLKFILLGTLTRKSKDKGSQGERHVVVHMDFETLGKRKCSEGDMEKWYARTLGGKPDCLMGHKQWFMRRKQDADCVVAEKWKDPVGREENCPCDDEDYECDYNFAPDGMGNCVLVGPESIPPGQCLRDGDKFRGSSGFRLIPGNTCDVSKGIKKDEQVMKPCHAGQETPGLVTHQAFTFPGLVLDQAYFGDSHTILAFTNKNRVWQSSNEGFSWHEVVNGAHIVAMTMHAYSRDRAYLITESRTVHYSTDKGNSWNRFTAPADPNGFGVPLLDFHPLRSDWLIWTGQKDCDDASSDGSKCRAVAYYTKNNGRDWYEVDEYVRVCSWGRDKKLRIDEKIIFCESYRDKKGSQRAVYANNNPLQLVRGEFFYGTKHTVFESIVGFATFEEYMVVAEVYENTRAIGLKVSMDGKTFALARFPPNMHLENQAYTVLESTTDSIFLHVTTHADIGSEWGTLFKSNWNGTYYSPSLDHVNRNGKGFVDFEKMIGLDGIAVINVVSNPDEAALSSNKKLQTRITHNDGGRWKPMNPPAKDALGRAYDCSGTNCALHIHGYTERKDPRATYSSPSAVGLMLAVGNVGEYLVPYADSDTFLTRDGGFTWEEVHKDAHMWEYGDQGSILVLANDEDVTDHVTFTLNEGLTWQDYVFGEPIRVRSIVTVPMDTSRKFILFGTAPDKPESTLAIHLDFSSITNVKCKLDLASPDSDDFELWSPSESRDEPCLFGMQALYHRRIRNRNCFVGERLPQPHKIEKYCPCTADDFEWCALHLAARRRRGAQLTSSVPPPTVCSEFNHRRDSRGDCVPVPGAAPLEADQTCAWDQPFWYDRTAYRKVPHSKCEGGLALDKGSRHVCAGHSTRGGFFWATIAVLPFGIAALAAVWWARRRGGGKGRIRLPEPGEGNRSGLAELLISIPWFVVGVVGAVVSYARELEIPWLSDRLRRRNSSRGYRSLRLEDAMDAEPVWC</sequence>
<keyword evidence="3" id="KW-0677">Repeat</keyword>
<evidence type="ECO:0000256" key="5">
    <source>
        <dbReference type="ARBA" id="ARBA00023136"/>
    </source>
</evidence>
<evidence type="ECO:0000256" key="8">
    <source>
        <dbReference type="SAM" id="SignalP"/>
    </source>
</evidence>
<evidence type="ECO:0000256" key="6">
    <source>
        <dbReference type="ARBA" id="ARBA00023180"/>
    </source>
</evidence>
<evidence type="ECO:0000313" key="10">
    <source>
        <dbReference type="EMBL" id="CEQ43092.1"/>
    </source>
</evidence>
<dbReference type="Pfam" id="PF15902">
    <property type="entry name" value="Sortilin-Vps10"/>
    <property type="match status" value="2"/>
</dbReference>
<keyword evidence="5 7" id="KW-0472">Membrane</keyword>
<proteinExistence type="predicted"/>
<evidence type="ECO:0000256" key="4">
    <source>
        <dbReference type="ARBA" id="ARBA00022989"/>
    </source>
</evidence>
<dbReference type="GO" id="GO:0005794">
    <property type="term" value="C:Golgi apparatus"/>
    <property type="evidence" value="ECO:0007669"/>
    <property type="project" value="TreeGrafter"/>
</dbReference>
<dbReference type="InterPro" id="IPR015943">
    <property type="entry name" value="WD40/YVTN_repeat-like_dom_sf"/>
</dbReference>
<name>A0A0D6ESJ0_SPOSA</name>
<dbReference type="EMBL" id="CENE01000049">
    <property type="protein sequence ID" value="CEQ43092.1"/>
    <property type="molecule type" value="Genomic_DNA"/>
</dbReference>
<protein>
    <submittedName>
        <fullName evidence="10">SPOSA6832_04993-mRNA-1:cds</fullName>
    </submittedName>
</protein>
<dbReference type="Pfam" id="PF15901">
    <property type="entry name" value="Sortilin_C"/>
    <property type="match status" value="2"/>
</dbReference>
<dbReference type="GO" id="GO:0005829">
    <property type="term" value="C:cytosol"/>
    <property type="evidence" value="ECO:0007669"/>
    <property type="project" value="GOC"/>
</dbReference>
<evidence type="ECO:0000259" key="9">
    <source>
        <dbReference type="SMART" id="SM00602"/>
    </source>
</evidence>
<dbReference type="Gene3D" id="2.130.10.10">
    <property type="entry name" value="YVTN repeat-like/Quinoprotein amine dehydrogenase"/>
    <property type="match status" value="1"/>
</dbReference>
<keyword evidence="11" id="KW-1185">Reference proteome</keyword>
<evidence type="ECO:0000256" key="3">
    <source>
        <dbReference type="ARBA" id="ARBA00022737"/>
    </source>
</evidence>
<accession>A0A0D6ESJ0</accession>
<dbReference type="CDD" id="cd15482">
    <property type="entry name" value="Sialidase_non-viral"/>
    <property type="match status" value="1"/>
</dbReference>
<dbReference type="GO" id="GO:0006623">
    <property type="term" value="P:protein targeting to vacuole"/>
    <property type="evidence" value="ECO:0007669"/>
    <property type="project" value="TreeGrafter"/>
</dbReference>
<reference evidence="11" key="1">
    <citation type="submission" date="2015-02" db="EMBL/GenBank/DDBJ databases">
        <authorList>
            <person name="Gon?alves P."/>
        </authorList>
    </citation>
    <scope>NUCLEOTIDE SEQUENCE [LARGE SCALE GENOMIC DNA]</scope>
</reference>
<dbReference type="FunFam" id="3.30.60.270:FF:000005">
    <property type="entry name" value="Sortilin"/>
    <property type="match status" value="1"/>
</dbReference>
<evidence type="ECO:0000256" key="1">
    <source>
        <dbReference type="ARBA" id="ARBA00004370"/>
    </source>
</evidence>
<dbReference type="SMART" id="SM00602">
    <property type="entry name" value="VPS10"/>
    <property type="match status" value="2"/>
</dbReference>
<feature type="transmembrane region" description="Helical" evidence="7">
    <location>
        <begin position="1498"/>
        <end position="1519"/>
    </location>
</feature>
<dbReference type="InterPro" id="IPR050310">
    <property type="entry name" value="VPS10-sortilin"/>
</dbReference>
<feature type="domain" description="VPS10" evidence="9">
    <location>
        <begin position="133"/>
        <end position="807"/>
    </location>
</feature>
<dbReference type="InterPro" id="IPR031777">
    <property type="entry name" value="Sortilin_C"/>
</dbReference>
<dbReference type="InterPro" id="IPR006581">
    <property type="entry name" value="VPS10"/>
</dbReference>
<evidence type="ECO:0000313" key="11">
    <source>
        <dbReference type="Proteomes" id="UP000243876"/>
    </source>
</evidence>
<comment type="subcellular location">
    <subcellularLocation>
        <location evidence="1">Membrane</location>
    </subcellularLocation>
</comment>
<dbReference type="Gene3D" id="3.30.60.270">
    <property type="match status" value="2"/>
</dbReference>
<keyword evidence="8" id="KW-0732">Signal</keyword>
<keyword evidence="2 7" id="KW-0812">Transmembrane</keyword>
<dbReference type="Proteomes" id="UP000243876">
    <property type="component" value="Unassembled WGS sequence"/>
</dbReference>
<dbReference type="InterPro" id="IPR031778">
    <property type="entry name" value="Sortilin_N"/>
</dbReference>
<feature type="chain" id="PRO_5002303524" evidence="8">
    <location>
        <begin position="38"/>
        <end position="1601"/>
    </location>
</feature>
<feature type="transmembrane region" description="Helical" evidence="7">
    <location>
        <begin position="1540"/>
        <end position="1564"/>
    </location>
</feature>
<dbReference type="OrthoDB" id="443634at2759"/>
<organism evidence="10 11">
    <name type="scientific">Sporidiobolus salmonicolor</name>
    <name type="common">Yeast-like fungus</name>
    <name type="synonym">Sporobolomyces salmonicolor</name>
    <dbReference type="NCBI Taxonomy" id="5005"/>
    <lineage>
        <taxon>Eukaryota</taxon>
        <taxon>Fungi</taxon>
        <taxon>Dikarya</taxon>
        <taxon>Basidiomycota</taxon>
        <taxon>Pucciniomycotina</taxon>
        <taxon>Microbotryomycetes</taxon>
        <taxon>Sporidiobolales</taxon>
        <taxon>Sporidiobolaceae</taxon>
        <taxon>Sporobolomyces</taxon>
    </lineage>
</organism>
<dbReference type="GO" id="GO:0016020">
    <property type="term" value="C:membrane"/>
    <property type="evidence" value="ECO:0007669"/>
    <property type="project" value="UniProtKB-SubCell"/>
</dbReference>